<protein>
    <submittedName>
        <fullName evidence="1">Uncharacterized protein</fullName>
    </submittedName>
</protein>
<evidence type="ECO:0000313" key="1">
    <source>
        <dbReference type="EMBL" id="RFA09621.1"/>
    </source>
</evidence>
<sequence length="312" mass="31687">MGAVIVAGLLVLGIGAAGGALALGFGPQVFPVATPTPTATTTPTPTVTAMPTATASVPPVAPEPAVPTVSVATTTTFTAPSWGDGLTADVSGLTPNTDYSVSTDARYRGESKTPDGYFSAFSSPIAFTTDAEGGATVSWIPDAFPENFTDSLESGFVLGTYVRVDPAGGPESDSSTAGFAEAIALSEPLPIVYLPENLVTVTAPACITSVDLVGEAVGLPVELTGLVSGEYVVVKSRQTDGVQSYGFAGYGRADESGTAHIVMHGNTAFYPVSTSADIAPGRWEIVVLGNYRAVSPDEADRPSTELQVGDCA</sequence>
<dbReference type="Proteomes" id="UP000256486">
    <property type="component" value="Unassembled WGS sequence"/>
</dbReference>
<name>A0A3E0VIT3_9MICO</name>
<comment type="caution">
    <text evidence="1">The sequence shown here is derived from an EMBL/GenBank/DDBJ whole genome shotgun (WGS) entry which is preliminary data.</text>
</comment>
<keyword evidence="2" id="KW-1185">Reference proteome</keyword>
<proteinExistence type="predicted"/>
<reference evidence="1 2" key="1">
    <citation type="submission" date="2017-04" db="EMBL/GenBank/DDBJ databases">
        <title>Comparative genome analysis of Subtercola boreus.</title>
        <authorList>
            <person name="Cho Y.-J."/>
            <person name="Cho A."/>
            <person name="Kim O.-S."/>
            <person name="Lee J.-I."/>
        </authorList>
    </citation>
    <scope>NUCLEOTIDE SEQUENCE [LARGE SCALE GENOMIC DNA]</scope>
    <source>
        <strain evidence="1 2">K300</strain>
    </source>
</reference>
<dbReference type="EMBL" id="NBWZ01000001">
    <property type="protein sequence ID" value="RFA09621.1"/>
    <property type="molecule type" value="Genomic_DNA"/>
</dbReference>
<gene>
    <name evidence="1" type="ORF">B7R54_10615</name>
</gene>
<evidence type="ECO:0000313" key="2">
    <source>
        <dbReference type="Proteomes" id="UP000256486"/>
    </source>
</evidence>
<accession>A0A3E0VIT3</accession>
<organism evidence="1 2">
    <name type="scientific">Subtercola boreus</name>
    <dbReference type="NCBI Taxonomy" id="120213"/>
    <lineage>
        <taxon>Bacteria</taxon>
        <taxon>Bacillati</taxon>
        <taxon>Actinomycetota</taxon>
        <taxon>Actinomycetes</taxon>
        <taxon>Micrococcales</taxon>
        <taxon>Microbacteriaceae</taxon>
        <taxon>Subtercola</taxon>
    </lineage>
</organism>
<dbReference type="AlphaFoldDB" id="A0A3E0VIT3"/>